<dbReference type="InterPro" id="IPR002588">
    <property type="entry name" value="Alphavirus-like_MT_dom"/>
</dbReference>
<dbReference type="SUPFAM" id="SSF52540">
    <property type="entry name" value="P-loop containing nucleoside triphosphate hydrolases"/>
    <property type="match status" value="2"/>
</dbReference>
<dbReference type="GO" id="GO:0006351">
    <property type="term" value="P:DNA-templated transcription"/>
    <property type="evidence" value="ECO:0007669"/>
    <property type="project" value="InterPro"/>
</dbReference>
<reference evidence="16" key="1">
    <citation type="submission" date="2020-11" db="EMBL/GenBank/DDBJ databases">
        <authorList>
            <person name="Bejerman N."/>
        </authorList>
    </citation>
    <scope>NUCLEOTIDE SEQUENCE</scope>
    <source>
        <strain evidence="16">Feru</strain>
    </source>
</reference>
<dbReference type="InterPro" id="IPR007094">
    <property type="entry name" value="RNA-dir_pol_PSvirus"/>
</dbReference>
<evidence type="ECO:0000256" key="2">
    <source>
        <dbReference type="ARBA" id="ARBA00012552"/>
    </source>
</evidence>
<dbReference type="InterPro" id="IPR001788">
    <property type="entry name" value="RNA-dep_RNA_pol_alsuvir"/>
</dbReference>
<dbReference type="Pfam" id="PF00978">
    <property type="entry name" value="RdRP_2"/>
    <property type="match status" value="1"/>
</dbReference>
<evidence type="ECO:0000256" key="6">
    <source>
        <dbReference type="ARBA" id="ARBA00022695"/>
    </source>
</evidence>
<dbReference type="GO" id="GO:0008174">
    <property type="term" value="F:mRNA methyltransferase activity"/>
    <property type="evidence" value="ECO:0007669"/>
    <property type="project" value="UniProtKB-UniRule"/>
</dbReference>
<dbReference type="EC" id="2.7.7.48" evidence="1"/>
<feature type="domain" description="(+)RNA virus helicase C-terminal" evidence="14">
    <location>
        <begin position="547"/>
        <end position="842"/>
    </location>
</feature>
<evidence type="ECO:0000259" key="15">
    <source>
        <dbReference type="PROSITE" id="PS51743"/>
    </source>
</evidence>
<keyword evidence="4" id="KW-0696">RNA-directed RNA polymerase</keyword>
<evidence type="ECO:0000256" key="8">
    <source>
        <dbReference type="ARBA" id="ARBA00022801"/>
    </source>
</evidence>
<evidence type="ECO:0000256" key="3">
    <source>
        <dbReference type="ARBA" id="ARBA00018318"/>
    </source>
</evidence>
<dbReference type="GO" id="GO:0003723">
    <property type="term" value="F:RNA binding"/>
    <property type="evidence" value="ECO:0007669"/>
    <property type="project" value="InterPro"/>
</dbReference>
<dbReference type="GO" id="GO:0003724">
    <property type="term" value="F:RNA helicase activity"/>
    <property type="evidence" value="ECO:0007669"/>
    <property type="project" value="UniProtKB-EC"/>
</dbReference>
<evidence type="ECO:0000313" key="16">
    <source>
        <dbReference type="EMBL" id="QQG34575.1"/>
    </source>
</evidence>
<evidence type="ECO:0000256" key="4">
    <source>
        <dbReference type="ARBA" id="ARBA00022484"/>
    </source>
</evidence>
<accession>A0A7T5QZ97</accession>
<proteinExistence type="predicted"/>
<dbReference type="GO" id="GO:0003968">
    <property type="term" value="F:RNA-directed RNA polymerase activity"/>
    <property type="evidence" value="ECO:0007669"/>
    <property type="project" value="UniProtKB-KW"/>
</dbReference>
<dbReference type="GO" id="GO:0016556">
    <property type="term" value="P:mRNA modification"/>
    <property type="evidence" value="ECO:0007669"/>
    <property type="project" value="InterPro"/>
</dbReference>
<dbReference type="GO" id="GO:0006396">
    <property type="term" value="P:RNA processing"/>
    <property type="evidence" value="ECO:0007669"/>
    <property type="project" value="InterPro"/>
</dbReference>
<evidence type="ECO:0000256" key="7">
    <source>
        <dbReference type="ARBA" id="ARBA00022741"/>
    </source>
</evidence>
<keyword evidence="7" id="KW-0547">Nucleotide-binding</keyword>
<dbReference type="SUPFAM" id="SSF56672">
    <property type="entry name" value="DNA/RNA polymerases"/>
    <property type="match status" value="1"/>
</dbReference>
<dbReference type="InterPro" id="IPR027351">
    <property type="entry name" value="(+)RNA_virus_helicase_core_dom"/>
</dbReference>
<dbReference type="Pfam" id="PF01660">
    <property type="entry name" value="Vmethyltransf"/>
    <property type="match status" value="1"/>
</dbReference>
<dbReference type="EC" id="3.6.4.13" evidence="2"/>
<evidence type="ECO:0000256" key="10">
    <source>
        <dbReference type="ARBA" id="ARBA00022953"/>
    </source>
</evidence>
<comment type="function">
    <text evidence="11">RNA replication. The central part of this protein possibly functions as an ATP-binding helicase.</text>
</comment>
<dbReference type="GO" id="GO:0039694">
    <property type="term" value="P:viral RNA genome replication"/>
    <property type="evidence" value="ECO:0007669"/>
    <property type="project" value="InterPro"/>
</dbReference>
<feature type="region of interest" description="Disordered" evidence="12">
    <location>
        <begin position="426"/>
        <end position="446"/>
    </location>
</feature>
<evidence type="ECO:0000256" key="12">
    <source>
        <dbReference type="SAM" id="MobiDB-lite"/>
    </source>
</evidence>
<dbReference type="InterPro" id="IPR027417">
    <property type="entry name" value="P-loop_NTPase"/>
</dbReference>
<dbReference type="Gene3D" id="3.40.50.300">
    <property type="entry name" value="P-loop containing nucleotide triphosphate hydrolases"/>
    <property type="match status" value="1"/>
</dbReference>
<dbReference type="CDD" id="cd23246">
    <property type="entry name" value="Alphaflexiviridae_RdRp"/>
    <property type="match status" value="1"/>
</dbReference>
<dbReference type="PROSITE" id="PS51743">
    <property type="entry name" value="ALPHAVIRUS_MT"/>
    <property type="match status" value="1"/>
</dbReference>
<keyword evidence="9" id="KW-0067">ATP-binding</keyword>
<evidence type="ECO:0000256" key="9">
    <source>
        <dbReference type="ARBA" id="ARBA00022840"/>
    </source>
</evidence>
<dbReference type="GO" id="GO:0005524">
    <property type="term" value="F:ATP binding"/>
    <property type="evidence" value="ECO:0007669"/>
    <property type="project" value="UniProtKB-KW"/>
</dbReference>
<keyword evidence="10" id="KW-0693">Viral RNA replication</keyword>
<dbReference type="GO" id="GO:0016787">
    <property type="term" value="F:hydrolase activity"/>
    <property type="evidence" value="ECO:0007669"/>
    <property type="project" value="UniProtKB-KW"/>
</dbReference>
<keyword evidence="6" id="KW-0548">Nucleotidyltransferase</keyword>
<evidence type="ECO:0000259" key="14">
    <source>
        <dbReference type="PROSITE" id="PS51657"/>
    </source>
</evidence>
<dbReference type="InterPro" id="IPR043502">
    <property type="entry name" value="DNA/RNA_pol_sf"/>
</dbReference>
<dbReference type="PROSITE" id="PS51657">
    <property type="entry name" value="PSRV_HELICASE"/>
    <property type="match status" value="1"/>
</dbReference>
<feature type="domain" description="RdRp catalytic" evidence="13">
    <location>
        <begin position="1082"/>
        <end position="1189"/>
    </location>
</feature>
<dbReference type="Pfam" id="PF01443">
    <property type="entry name" value="Viral_helicase1"/>
    <property type="match status" value="1"/>
</dbReference>
<dbReference type="EMBL" id="MW328726">
    <property type="protein sequence ID" value="QQG34575.1"/>
    <property type="molecule type" value="Genomic_RNA"/>
</dbReference>
<feature type="domain" description="Alphavirus-like MT" evidence="15">
    <location>
        <begin position="59"/>
        <end position="227"/>
    </location>
</feature>
<evidence type="ECO:0000259" key="13">
    <source>
        <dbReference type="PROSITE" id="PS50507"/>
    </source>
</evidence>
<evidence type="ECO:0000256" key="1">
    <source>
        <dbReference type="ARBA" id="ARBA00012494"/>
    </source>
</evidence>
<name>A0A7T5QZ97_9VIRU</name>
<organism evidence="16">
    <name type="scientific">Ferula potexvirus 1</name>
    <dbReference type="NCBI Taxonomy" id="2794414"/>
    <lineage>
        <taxon>Viruses</taxon>
        <taxon>Riboviria</taxon>
        <taxon>Orthornavirae</taxon>
        <taxon>Kitrinoviricota</taxon>
        <taxon>Alsuviricetes</taxon>
        <taxon>Tymovirales</taxon>
        <taxon>Alphaflexiviridae</taxon>
        <taxon>Potexvirus</taxon>
    </lineage>
</organism>
<evidence type="ECO:0000256" key="5">
    <source>
        <dbReference type="ARBA" id="ARBA00022679"/>
    </source>
</evidence>
<evidence type="ECO:0000256" key="11">
    <source>
        <dbReference type="ARBA" id="ARBA00025585"/>
    </source>
</evidence>
<protein>
    <recommendedName>
        <fullName evidence="3">RNA replication protein</fullName>
        <ecNumber evidence="1">2.7.7.48</ecNumber>
        <ecNumber evidence="2">3.6.4.13</ecNumber>
    </recommendedName>
</protein>
<sequence>MSLVRATLERFTDVSVKSALQEAAYTQTAAALKQANLVNPFAVPSDAADSLEKLGILTNPYNVALHTHAACKAIENKMLEIVGHLLPKEPVNLLFLKKSKLNMLRRGPQHKDIFQNCRVEPRDFARYDADTLVDELCRIETRVAYMSDTLHFLKPSFILDMFHNNPALDTLYATMVLPVEAMHKHSSVHPELYSLNYDFNGFQYIPGAHGGGAYSHEFTDLCWLKYSHFIGDSEYEGTTVTCQLVESLGANHLFIFNRGRRKTPRVRTFFADSYVKFPQVFHPAHLNTTRPIKHRLAMQMFSYVKSVKEATERDIYAKLRQLIKTDDLDKFEPDEIVHMVNYYLFVSSLDGKNKYTQLIGASLWRKISAPVRSAIDSVYQAISGSDPFKKLLSALQWENFSYSLEVEEYHESDGSLLSIAVGDDQPGQWPLDEREPETSDSESEDEAVELEIEEKEVPTQAPVVPWQLWGTVLEKHGFKGNRQINGPDGSLIHPIQDVKSLPKELLPADYPKYLREQLSALSRLPCSYKVAQDRAQAFGSDVKNSRIGSLLKAMPTEFKHSLSGACEYADKQTFLTVIHGAGGSGKSQALQDWLRSCPKNYRDAVVVTPTVELRQDWEDKVRNLPRLTFKTWEKAMTQPAAKVVIFDDYGKLPAGFIDAYLAFKPQVGLAILTGDPNQSIYHETNSQAATSTLCSNIEHFTQYCRFHLNATHRNAARIATALGVYSENDIEAKITVSSQMKEGWPTLTPSLEKKACLSEMGRKSFTYAGCQGLTAPKIQILLDSNTPLCSQNVLYTALSRAVSSIHFVNTGPNAPEFWDKLDATPYLKTFIDTARELGAAPSHIPASDAPTEPPPAITHFPVDNEENALGDYTEPLPDKEAREIHSESHGHSNCIQTSDPVVQLFQHQQAKDETLLWATIEQRISTTTVEANLQELVLKRDLGDILFLNYQRAMGLPSDPIPFNPTLWESCKAEVQNAYLSKPVANLVNGTSRQSPDFDPAAISLFLKSQWVKKVEKLGCLNVKPGQTIAAFMQETVMIYGTMARYMRRVRETFQPRNIFINCEKSAEDLDAFVGENWNFKRPAHSNDFSAFDQSQDGAMLQFEVIKAKFHNIPEEVIEGYIQIKTHAHIFLGTIAIMRLSGEGPTFDANTECSIAYHHTKYDVKEDVAQIYAGDDMAQDAPPIEKPSFKAISDRLALTSKPITHTQEPGNFATFCGWQITPIGIIKDPLKLYSSLELARKIGKSADVGRSYAIDASYAYKKGDALHDVLTEQEARWHQLTIRNLHLMRNADVDLFLTGVS</sequence>
<keyword evidence="8" id="KW-0378">Hydrolase</keyword>
<keyword evidence="5" id="KW-0808">Transferase</keyword>
<dbReference type="PROSITE" id="PS50507">
    <property type="entry name" value="RDRP_SSRNA_POS"/>
    <property type="match status" value="1"/>
</dbReference>